<keyword evidence="2" id="KW-0677">Repeat</keyword>
<dbReference type="PROSITE" id="PS51450">
    <property type="entry name" value="LRR"/>
    <property type="match status" value="2"/>
</dbReference>
<dbReference type="Gene3D" id="3.80.10.10">
    <property type="entry name" value="Ribonuclease Inhibitor"/>
    <property type="match status" value="3"/>
</dbReference>
<dbReference type="InterPro" id="IPR001611">
    <property type="entry name" value="Leu-rich_rpt"/>
</dbReference>
<evidence type="ECO:0000256" key="1">
    <source>
        <dbReference type="ARBA" id="ARBA00022614"/>
    </source>
</evidence>
<dbReference type="PANTHER" id="PTHR45617">
    <property type="entry name" value="LEUCINE RICH REPEAT FAMILY PROTEIN"/>
    <property type="match status" value="1"/>
</dbReference>
<reference evidence="3" key="1">
    <citation type="submission" date="2017-02" db="UniProtKB">
        <authorList>
            <consortium name="WormBaseParasite"/>
        </authorList>
    </citation>
    <scope>IDENTIFICATION</scope>
</reference>
<organism evidence="3">
    <name type="scientific">Nippostrongylus brasiliensis</name>
    <name type="common">Rat hookworm</name>
    <dbReference type="NCBI Taxonomy" id="27835"/>
    <lineage>
        <taxon>Eukaryota</taxon>
        <taxon>Metazoa</taxon>
        <taxon>Ecdysozoa</taxon>
        <taxon>Nematoda</taxon>
        <taxon>Chromadorea</taxon>
        <taxon>Rhabditida</taxon>
        <taxon>Rhabditina</taxon>
        <taxon>Rhabditomorpha</taxon>
        <taxon>Strongyloidea</taxon>
        <taxon>Heligmosomidae</taxon>
        <taxon>Nippostrongylus</taxon>
    </lineage>
</organism>
<dbReference type="AlphaFoldDB" id="A0A0N4XJA8"/>
<name>A0A0N4XJA8_NIPBR</name>
<protein>
    <submittedName>
        <fullName evidence="3">Leucine Rich repeat-containing domain protein</fullName>
    </submittedName>
</protein>
<dbReference type="InterPro" id="IPR003591">
    <property type="entry name" value="Leu-rich_rpt_typical-subtyp"/>
</dbReference>
<dbReference type="WBParaSite" id="NBR_0000261001-mRNA-1">
    <property type="protein sequence ID" value="NBR_0000261001-mRNA-1"/>
    <property type="gene ID" value="NBR_0000261001"/>
</dbReference>
<proteinExistence type="predicted"/>
<dbReference type="Pfam" id="PF13855">
    <property type="entry name" value="LRR_8"/>
    <property type="match status" value="2"/>
</dbReference>
<dbReference type="SMART" id="SM00369">
    <property type="entry name" value="LRR_TYP"/>
    <property type="match status" value="5"/>
</dbReference>
<dbReference type="InterPro" id="IPR032675">
    <property type="entry name" value="LRR_dom_sf"/>
</dbReference>
<evidence type="ECO:0000313" key="3">
    <source>
        <dbReference type="WBParaSite" id="NBR_0000261001-mRNA-1"/>
    </source>
</evidence>
<sequence length="342" mass="38069">LLQVSPYVFSDCAHLTSLNLSHNLISQLFHDSLTKCPLLKRVDLSDNRLTTLADALPQASAVRRLDVSRNRLELLQWNELPPRLEHLIADSNIITLLGAATKSKVRSASLRGNLIEQLSADQIPDSIEQLDLAANRVQHIAPATFASKTLLRSLDLSDNRLSELSEESLLANGVHSIDVSLRGNPLRCSCEFHWIKKTDVVKRKVNVVGMSDTLCTHPVSGKVITMDKVDTKDLLCNYSQVCEPDCVCCQFGNCDCKALLDLSDNAIVRLSGDEFHKTTAISHLFLNGNRLQTIERGLADKLPMLTTVCLNIDCVNFIFDYSVPTFCFSEHMSTSFLFFSSY</sequence>
<dbReference type="OMA" id="ITIMRMS"/>
<accession>A0A0N4XJA8</accession>
<evidence type="ECO:0000256" key="2">
    <source>
        <dbReference type="ARBA" id="ARBA00022737"/>
    </source>
</evidence>
<dbReference type="SUPFAM" id="SSF52058">
    <property type="entry name" value="L domain-like"/>
    <property type="match status" value="2"/>
</dbReference>
<dbReference type="PANTHER" id="PTHR45617:SF165">
    <property type="entry name" value="COMMON DPR-INTERACTING PROTEIN-RELATED"/>
    <property type="match status" value="1"/>
</dbReference>
<keyword evidence="1" id="KW-0433">Leucine-rich repeat</keyword>